<dbReference type="CDD" id="cd00293">
    <property type="entry name" value="USP-like"/>
    <property type="match status" value="1"/>
</dbReference>
<keyword evidence="4" id="KW-1185">Reference proteome</keyword>
<dbReference type="PANTHER" id="PTHR46268">
    <property type="entry name" value="STRESS RESPONSE PROTEIN NHAX"/>
    <property type="match status" value="1"/>
</dbReference>
<dbReference type="InterPro" id="IPR014729">
    <property type="entry name" value="Rossmann-like_a/b/a_fold"/>
</dbReference>
<accession>A0A7J9SF91</accession>
<comment type="caution">
    <text evidence="3">The sequence shown here is derived from an EMBL/GenBank/DDBJ whole genome shotgun (WGS) entry which is preliminary data.</text>
</comment>
<evidence type="ECO:0000313" key="3">
    <source>
        <dbReference type="EMBL" id="MBB6645172.1"/>
    </source>
</evidence>
<gene>
    <name evidence="3" type="ORF">H5V44_02465</name>
</gene>
<evidence type="ECO:0000256" key="1">
    <source>
        <dbReference type="ARBA" id="ARBA00008791"/>
    </source>
</evidence>
<dbReference type="PRINTS" id="PR01438">
    <property type="entry name" value="UNVRSLSTRESS"/>
</dbReference>
<dbReference type="InterPro" id="IPR006015">
    <property type="entry name" value="Universal_stress_UspA"/>
</dbReference>
<dbReference type="SUPFAM" id="SSF52402">
    <property type="entry name" value="Adenine nucleotide alpha hydrolases-like"/>
    <property type="match status" value="1"/>
</dbReference>
<dbReference type="AlphaFoldDB" id="A0A7J9SF91"/>
<sequence length="152" mass="15793">MSVETIVLVAAGEIDDVADRLAATTADIAGPSDAEVVLAHVLDETEYETACNRLNFARGSEVTPSDIVERNAAVRDLGDALSDNGIDVTAYGRLTNGASRGQRLAELAEEVDADLVVLGGRGRSPAGKALFGSTAQEVMLESSCPVTFVRAA</sequence>
<evidence type="ECO:0000313" key="4">
    <source>
        <dbReference type="Proteomes" id="UP000546257"/>
    </source>
</evidence>
<comment type="similarity">
    <text evidence="1">Belongs to the universal stress protein A family.</text>
</comment>
<dbReference type="Gene3D" id="3.40.50.620">
    <property type="entry name" value="HUPs"/>
    <property type="match status" value="1"/>
</dbReference>
<dbReference type="EMBL" id="JACKXD010000001">
    <property type="protein sequence ID" value="MBB6645172.1"/>
    <property type="molecule type" value="Genomic_DNA"/>
</dbReference>
<dbReference type="RefSeq" id="WP_185191546.1">
    <property type="nucleotide sequence ID" value="NZ_JACKXD010000001.1"/>
</dbReference>
<protein>
    <submittedName>
        <fullName evidence="3">Universal stress protein</fullName>
    </submittedName>
</protein>
<name>A0A7J9SF91_9EURY</name>
<proteinExistence type="inferred from homology"/>
<dbReference type="InterPro" id="IPR006016">
    <property type="entry name" value="UspA"/>
</dbReference>
<dbReference type="PANTHER" id="PTHR46268:SF6">
    <property type="entry name" value="UNIVERSAL STRESS PROTEIN UP12"/>
    <property type="match status" value="1"/>
</dbReference>
<reference evidence="3 4" key="1">
    <citation type="submission" date="2020-08" db="EMBL/GenBank/DDBJ databases">
        <authorList>
            <person name="Seo M.-J."/>
        </authorList>
    </citation>
    <scope>NUCLEOTIDE SEQUENCE [LARGE SCALE GENOMIC DNA]</scope>
    <source>
        <strain evidence="3 4">MBLA0160</strain>
    </source>
</reference>
<dbReference type="Pfam" id="PF00582">
    <property type="entry name" value="Usp"/>
    <property type="match status" value="1"/>
</dbReference>
<feature type="domain" description="UspA" evidence="2">
    <location>
        <begin position="7"/>
        <end position="150"/>
    </location>
</feature>
<organism evidence="3 4">
    <name type="scientific">Halobellus ruber</name>
    <dbReference type="NCBI Taxonomy" id="2761102"/>
    <lineage>
        <taxon>Archaea</taxon>
        <taxon>Methanobacteriati</taxon>
        <taxon>Methanobacteriota</taxon>
        <taxon>Stenosarchaea group</taxon>
        <taxon>Halobacteria</taxon>
        <taxon>Halobacteriales</taxon>
        <taxon>Haloferacaceae</taxon>
        <taxon>Halobellus</taxon>
    </lineage>
</organism>
<evidence type="ECO:0000259" key="2">
    <source>
        <dbReference type="Pfam" id="PF00582"/>
    </source>
</evidence>
<dbReference type="Proteomes" id="UP000546257">
    <property type="component" value="Unassembled WGS sequence"/>
</dbReference>